<feature type="transmembrane region" description="Helical" evidence="1">
    <location>
        <begin position="12"/>
        <end position="37"/>
    </location>
</feature>
<name>A0A7J4IW85_9ARCH</name>
<feature type="domain" description="YdbS-like PH" evidence="2">
    <location>
        <begin position="246"/>
        <end position="329"/>
    </location>
</feature>
<dbReference type="InterPro" id="IPR005182">
    <property type="entry name" value="YdbS-like_PH"/>
</dbReference>
<evidence type="ECO:0000313" key="4">
    <source>
        <dbReference type="Proteomes" id="UP000565078"/>
    </source>
</evidence>
<feature type="transmembrane region" description="Helical" evidence="1">
    <location>
        <begin position="188"/>
        <end position="209"/>
    </location>
</feature>
<dbReference type="EMBL" id="DUGC01000001">
    <property type="protein sequence ID" value="HIH09044.1"/>
    <property type="molecule type" value="Genomic_DNA"/>
</dbReference>
<dbReference type="AlphaFoldDB" id="A0A7J4IW85"/>
<evidence type="ECO:0000259" key="2">
    <source>
        <dbReference type="Pfam" id="PF03703"/>
    </source>
</evidence>
<dbReference type="Proteomes" id="UP000565078">
    <property type="component" value="Unassembled WGS sequence"/>
</dbReference>
<proteinExistence type="predicted"/>
<comment type="caution">
    <text evidence="3">The sequence shown here is derived from an EMBL/GenBank/DDBJ whole genome shotgun (WGS) entry which is preliminary data.</text>
</comment>
<keyword evidence="1" id="KW-0812">Transmembrane</keyword>
<accession>A0A7J4IW85</accession>
<dbReference type="PANTHER" id="PTHR34473:SF2">
    <property type="entry name" value="UPF0699 TRANSMEMBRANE PROTEIN YDBT"/>
    <property type="match status" value="1"/>
</dbReference>
<keyword evidence="1" id="KW-0472">Membrane</keyword>
<protein>
    <submittedName>
        <fullName evidence="3">PH domain-containing protein</fullName>
    </submittedName>
</protein>
<dbReference type="PANTHER" id="PTHR34473">
    <property type="entry name" value="UPF0699 TRANSMEMBRANE PROTEIN YDBS"/>
    <property type="match status" value="1"/>
</dbReference>
<evidence type="ECO:0000256" key="1">
    <source>
        <dbReference type="SAM" id="Phobius"/>
    </source>
</evidence>
<gene>
    <name evidence="3" type="ORF">HA254_00060</name>
</gene>
<dbReference type="Pfam" id="PF03703">
    <property type="entry name" value="bPH_2"/>
    <property type="match status" value="3"/>
</dbReference>
<feature type="transmembrane region" description="Helical" evidence="1">
    <location>
        <begin position="364"/>
        <end position="382"/>
    </location>
</feature>
<feature type="domain" description="YdbS-like PH" evidence="2">
    <location>
        <begin position="421"/>
        <end position="493"/>
    </location>
</feature>
<sequence>MDEIFRPSLRALVAHSFSFVFALLVLLIYTGLIPLIITSVAGLLAGAILFIIALAGFVILDYLMLKNTWAQVREEGIFIGRGIIAKSRSMLLYSQIQDVKENESFIDMLIGTKSITVVTMSNLSATAGSIPALSRKDADALRSAVLARILGKGRGGDAKAQGVGVQDAARMVPNPFKLQIGKIISAQFVIIAALAAVSFMACAAVVVFLGLNIGILAPVLAAFVAIAVLLLGIVMFGSLMTGILYSYSVGEETIMIEYGLFSKTRVQIPLSKVQQLTISQGAIERYAGIAHFIIDTGAMPTVAGSSKSPVVLNSIPLLLKDDAVKLRAFILKSAGYVFEEEQPALVGEVPLDSSSVIKRTAGSAFSFALLGAIALALIFFFAPKGTSSALYIALALGTVVIAVIVVLQHVYNNYYLKNYYYNMAKDLLVVRTGVLGRHETVLPIDKIQNVFIDQDLFDRIFGLWDIHTSTAGFRAGMHVHIDGLNSANAAVMRGILLKAVSSKGKK</sequence>
<evidence type="ECO:0000313" key="3">
    <source>
        <dbReference type="EMBL" id="HIH09044.1"/>
    </source>
</evidence>
<organism evidence="3 4">
    <name type="scientific">Candidatus Iainarchaeum sp</name>
    <dbReference type="NCBI Taxonomy" id="3101447"/>
    <lineage>
        <taxon>Archaea</taxon>
        <taxon>Candidatus Iainarchaeota</taxon>
        <taxon>Candidatus Iainarchaeia</taxon>
        <taxon>Candidatus Iainarchaeales</taxon>
        <taxon>Candidatus Iainarchaeaceae</taxon>
        <taxon>Candidatus Iainarchaeum</taxon>
    </lineage>
</organism>
<reference evidence="4" key="1">
    <citation type="journal article" date="2020" name="bioRxiv">
        <title>A rank-normalized archaeal taxonomy based on genome phylogeny resolves widespread incomplete and uneven classifications.</title>
        <authorList>
            <person name="Rinke C."/>
            <person name="Chuvochina M."/>
            <person name="Mussig A.J."/>
            <person name="Chaumeil P.-A."/>
            <person name="Waite D.W."/>
            <person name="Whitman W.B."/>
            <person name="Parks D.H."/>
            <person name="Hugenholtz P."/>
        </authorList>
    </citation>
    <scope>NUCLEOTIDE SEQUENCE [LARGE SCALE GENOMIC DNA]</scope>
</reference>
<feature type="domain" description="YdbS-like PH" evidence="2">
    <location>
        <begin position="66"/>
        <end position="143"/>
    </location>
</feature>
<feature type="transmembrane region" description="Helical" evidence="1">
    <location>
        <begin position="215"/>
        <end position="245"/>
    </location>
</feature>
<feature type="transmembrane region" description="Helical" evidence="1">
    <location>
        <begin position="43"/>
        <end position="63"/>
    </location>
</feature>
<keyword evidence="1" id="KW-1133">Transmembrane helix</keyword>
<feature type="transmembrane region" description="Helical" evidence="1">
    <location>
        <begin position="388"/>
        <end position="407"/>
    </location>
</feature>